<evidence type="ECO:0000313" key="2">
    <source>
        <dbReference type="Proteomes" id="UP000634134"/>
    </source>
</evidence>
<comment type="caution">
    <text evidence="1">The sequence shown here is derived from an EMBL/GenBank/DDBJ whole genome shotgun (WGS) entry which is preliminary data.</text>
</comment>
<gene>
    <name evidence="1" type="ORF">IEE83_26705</name>
</gene>
<accession>A0ABR9WK35</accession>
<dbReference type="RefSeq" id="WP_194123786.1">
    <property type="nucleotide sequence ID" value="NZ_JACYGY010000002.1"/>
</dbReference>
<dbReference type="Proteomes" id="UP000634134">
    <property type="component" value="Unassembled WGS sequence"/>
</dbReference>
<dbReference type="EMBL" id="JACYGY010000002">
    <property type="protein sequence ID" value="MBE9465489.1"/>
    <property type="molecule type" value="Genomic_DNA"/>
</dbReference>
<evidence type="ECO:0000313" key="1">
    <source>
        <dbReference type="EMBL" id="MBE9465489.1"/>
    </source>
</evidence>
<sequence>MSMFSIFETEKISIINKKGSSNSDEFSATLSPKRNLFSFENLPESLIIEKGDKVKRILPNGQNETYVVLDFNYTAAFMSIPGTYELAVSKI</sequence>
<protein>
    <submittedName>
        <fullName evidence="1">Uncharacterized protein</fullName>
    </submittedName>
</protein>
<name>A0ABR9WK35_9BACT</name>
<keyword evidence="2" id="KW-1185">Reference proteome</keyword>
<proteinExistence type="predicted"/>
<reference evidence="2" key="1">
    <citation type="submission" date="2023-07" db="EMBL/GenBank/DDBJ databases">
        <title>Dyadobacter sp. nov 'subterranea' isolated from contaminted grondwater.</title>
        <authorList>
            <person name="Szabo I."/>
            <person name="Al-Omari J."/>
            <person name="Szerdahelyi S.G."/>
            <person name="Rado J."/>
        </authorList>
    </citation>
    <scope>NUCLEOTIDE SEQUENCE [LARGE SCALE GENOMIC DNA]</scope>
    <source>
        <strain evidence="2">UP-52</strain>
    </source>
</reference>
<organism evidence="1 2">
    <name type="scientific">Dyadobacter subterraneus</name>
    <dbReference type="NCBI Taxonomy" id="2773304"/>
    <lineage>
        <taxon>Bacteria</taxon>
        <taxon>Pseudomonadati</taxon>
        <taxon>Bacteroidota</taxon>
        <taxon>Cytophagia</taxon>
        <taxon>Cytophagales</taxon>
        <taxon>Spirosomataceae</taxon>
        <taxon>Dyadobacter</taxon>
    </lineage>
</organism>